<organism evidence="1 2">
    <name type="scientific">Pleurodeles waltl</name>
    <name type="common">Iberian ribbed newt</name>
    <dbReference type="NCBI Taxonomy" id="8319"/>
    <lineage>
        <taxon>Eukaryota</taxon>
        <taxon>Metazoa</taxon>
        <taxon>Chordata</taxon>
        <taxon>Craniata</taxon>
        <taxon>Vertebrata</taxon>
        <taxon>Euteleostomi</taxon>
        <taxon>Amphibia</taxon>
        <taxon>Batrachia</taxon>
        <taxon>Caudata</taxon>
        <taxon>Salamandroidea</taxon>
        <taxon>Salamandridae</taxon>
        <taxon>Pleurodelinae</taxon>
        <taxon>Pleurodeles</taxon>
    </lineage>
</organism>
<evidence type="ECO:0000313" key="2">
    <source>
        <dbReference type="Proteomes" id="UP001066276"/>
    </source>
</evidence>
<protein>
    <submittedName>
        <fullName evidence="1">Uncharacterized protein</fullName>
    </submittedName>
</protein>
<gene>
    <name evidence="1" type="ORF">NDU88_004296</name>
</gene>
<keyword evidence="2" id="KW-1185">Reference proteome</keyword>
<evidence type="ECO:0000313" key="1">
    <source>
        <dbReference type="EMBL" id="KAJ1106898.1"/>
    </source>
</evidence>
<dbReference type="Proteomes" id="UP001066276">
    <property type="component" value="Chromosome 9"/>
</dbReference>
<reference evidence="1" key="1">
    <citation type="journal article" date="2022" name="bioRxiv">
        <title>Sequencing and chromosome-scale assembly of the giantPleurodeles waltlgenome.</title>
        <authorList>
            <person name="Brown T."/>
            <person name="Elewa A."/>
            <person name="Iarovenko S."/>
            <person name="Subramanian E."/>
            <person name="Araus A.J."/>
            <person name="Petzold A."/>
            <person name="Susuki M."/>
            <person name="Suzuki K.-i.T."/>
            <person name="Hayashi T."/>
            <person name="Toyoda A."/>
            <person name="Oliveira C."/>
            <person name="Osipova E."/>
            <person name="Leigh N.D."/>
            <person name="Simon A."/>
            <person name="Yun M.H."/>
        </authorList>
    </citation>
    <scope>NUCLEOTIDE SEQUENCE</scope>
    <source>
        <strain evidence="1">20211129_DDA</strain>
        <tissue evidence="1">Liver</tissue>
    </source>
</reference>
<accession>A0AAV7MT73</accession>
<name>A0AAV7MT73_PLEWA</name>
<sequence>MCSRCPGRPLGDPLLGPGHPCLSERCGAALLSATQIESRCGGRLLSPLRACSCEVDNRGIGVWETPPLALLTEQVHRVAPDPRRLVHSRPAPSPLIYDIYNILKY</sequence>
<dbReference type="AlphaFoldDB" id="A0AAV7MT73"/>
<dbReference type="EMBL" id="JANPWB010000013">
    <property type="protein sequence ID" value="KAJ1106898.1"/>
    <property type="molecule type" value="Genomic_DNA"/>
</dbReference>
<comment type="caution">
    <text evidence="1">The sequence shown here is derived from an EMBL/GenBank/DDBJ whole genome shotgun (WGS) entry which is preliminary data.</text>
</comment>
<proteinExistence type="predicted"/>